<dbReference type="PANTHER" id="PTHR10127">
    <property type="entry name" value="DISCOIDIN, CUB, EGF, LAMININ , AND ZINC METALLOPROTEASE DOMAIN CONTAINING"/>
    <property type="match status" value="1"/>
</dbReference>
<comment type="caution">
    <text evidence="1">Lacks conserved residue(s) required for the propagation of feature annotation.</text>
</comment>
<keyword evidence="3" id="KW-0812">Transmembrane</keyword>
<evidence type="ECO:0000313" key="6">
    <source>
        <dbReference type="Proteomes" id="UP001642540"/>
    </source>
</evidence>
<dbReference type="InterPro" id="IPR034035">
    <property type="entry name" value="Astacin-like_dom"/>
</dbReference>
<dbReference type="InterPro" id="IPR001506">
    <property type="entry name" value="Peptidase_M12A"/>
</dbReference>
<dbReference type="Pfam" id="PF01400">
    <property type="entry name" value="Astacin"/>
    <property type="match status" value="1"/>
</dbReference>
<keyword evidence="1 2" id="KW-0645">Protease</keyword>
<dbReference type="PRINTS" id="PR00480">
    <property type="entry name" value="ASTACIN"/>
</dbReference>
<dbReference type="EC" id="3.4.24.-" evidence="2"/>
<feature type="binding site" evidence="1">
    <location>
        <position position="143"/>
    </location>
    <ligand>
        <name>Zn(2+)</name>
        <dbReference type="ChEBI" id="CHEBI:29105"/>
        <note>catalytic</note>
    </ligand>
</feature>
<feature type="binding site" evidence="1">
    <location>
        <position position="153"/>
    </location>
    <ligand>
        <name>Zn(2+)</name>
        <dbReference type="ChEBI" id="CHEBI:29105"/>
        <note>catalytic</note>
    </ligand>
</feature>
<keyword evidence="3" id="KW-0472">Membrane</keyword>
<evidence type="ECO:0000313" key="5">
    <source>
        <dbReference type="EMBL" id="CAL8137807.1"/>
    </source>
</evidence>
<feature type="binding site" evidence="1">
    <location>
        <position position="147"/>
    </location>
    <ligand>
        <name>Zn(2+)</name>
        <dbReference type="ChEBI" id="CHEBI:29105"/>
        <note>catalytic</note>
    </ligand>
</feature>
<sequence length="243" mass="28478">MPVLPQKEFLYLQIVLMFFWCLISIKAWNPSTNPLADRQYRTYRNGIIDPRARWTRFFIFVDPEFNNTERMIIRGVASELQEILPCVKFWMWPKGRSPSDFRESYIHVTKSKNGCASEVGRMLNGSQKLELDPKCTDSNTILHEMIHALGLHHEQAQPDRDKYVKILWQNIKKGKENNFRKYDPKEVSSFGVPYNPKSIMQYSSKAFSANGEPTMVTTDGKIITKPTELQWTDIEKLKRMYNC</sequence>
<dbReference type="PROSITE" id="PS51864">
    <property type="entry name" value="ASTACIN"/>
    <property type="match status" value="1"/>
</dbReference>
<dbReference type="PANTHER" id="PTHR10127:SF850">
    <property type="entry name" value="METALLOENDOPEPTIDASE"/>
    <property type="match status" value="1"/>
</dbReference>
<keyword evidence="1 2" id="KW-0378">Hydrolase</keyword>
<dbReference type="InterPro" id="IPR006026">
    <property type="entry name" value="Peptidase_Metallo"/>
</dbReference>
<keyword evidence="1 2" id="KW-0482">Metalloprotease</keyword>
<keyword evidence="6" id="KW-1185">Reference proteome</keyword>
<feature type="domain" description="Peptidase M12A" evidence="4">
    <location>
        <begin position="45"/>
        <end position="243"/>
    </location>
</feature>
<comment type="caution">
    <text evidence="5">The sequence shown here is derived from an EMBL/GenBank/DDBJ whole genome shotgun (WGS) entry which is preliminary data.</text>
</comment>
<dbReference type="EMBL" id="CAXLJM020000119">
    <property type="protein sequence ID" value="CAL8137807.1"/>
    <property type="molecule type" value="Genomic_DNA"/>
</dbReference>
<dbReference type="Proteomes" id="UP001642540">
    <property type="component" value="Unassembled WGS sequence"/>
</dbReference>
<dbReference type="InterPro" id="IPR024079">
    <property type="entry name" value="MetalloPept_cat_dom_sf"/>
</dbReference>
<keyword evidence="3" id="KW-1133">Transmembrane helix</keyword>
<gene>
    <name evidence="5" type="ORF">ODALV1_LOCUS27092</name>
</gene>
<reference evidence="5 6" key="1">
    <citation type="submission" date="2024-08" db="EMBL/GenBank/DDBJ databases">
        <authorList>
            <person name="Cucini C."/>
            <person name="Frati F."/>
        </authorList>
    </citation>
    <scope>NUCLEOTIDE SEQUENCE [LARGE SCALE GENOMIC DNA]</scope>
</reference>
<proteinExistence type="predicted"/>
<keyword evidence="1 2" id="KW-0479">Metal-binding</keyword>
<dbReference type="CDD" id="cd04280">
    <property type="entry name" value="ZnMc_astacin_like"/>
    <property type="match status" value="1"/>
</dbReference>
<evidence type="ECO:0000259" key="4">
    <source>
        <dbReference type="PROSITE" id="PS51864"/>
    </source>
</evidence>
<comment type="cofactor">
    <cofactor evidence="1 2">
        <name>Zn(2+)</name>
        <dbReference type="ChEBI" id="CHEBI:29105"/>
    </cofactor>
    <text evidence="1 2">Binds 1 zinc ion per subunit.</text>
</comment>
<name>A0ABP1RWQ3_9HEXA</name>
<evidence type="ECO:0000256" key="2">
    <source>
        <dbReference type="RuleBase" id="RU361183"/>
    </source>
</evidence>
<dbReference type="SUPFAM" id="SSF55486">
    <property type="entry name" value="Metalloproteases ('zincins'), catalytic domain"/>
    <property type="match status" value="1"/>
</dbReference>
<organism evidence="5 6">
    <name type="scientific">Orchesella dallaii</name>
    <dbReference type="NCBI Taxonomy" id="48710"/>
    <lineage>
        <taxon>Eukaryota</taxon>
        <taxon>Metazoa</taxon>
        <taxon>Ecdysozoa</taxon>
        <taxon>Arthropoda</taxon>
        <taxon>Hexapoda</taxon>
        <taxon>Collembola</taxon>
        <taxon>Entomobryomorpha</taxon>
        <taxon>Entomobryoidea</taxon>
        <taxon>Orchesellidae</taxon>
        <taxon>Orchesellinae</taxon>
        <taxon>Orchesella</taxon>
    </lineage>
</organism>
<keyword evidence="1 2" id="KW-0862">Zinc</keyword>
<accession>A0ABP1RWQ3</accession>
<feature type="active site" evidence="1">
    <location>
        <position position="144"/>
    </location>
</feature>
<feature type="transmembrane region" description="Helical" evidence="3">
    <location>
        <begin position="9"/>
        <end position="28"/>
    </location>
</feature>
<evidence type="ECO:0000256" key="3">
    <source>
        <dbReference type="SAM" id="Phobius"/>
    </source>
</evidence>
<evidence type="ECO:0000256" key="1">
    <source>
        <dbReference type="PROSITE-ProRule" id="PRU01211"/>
    </source>
</evidence>
<dbReference type="Gene3D" id="3.40.390.10">
    <property type="entry name" value="Collagenase (Catalytic Domain)"/>
    <property type="match status" value="1"/>
</dbReference>
<dbReference type="SMART" id="SM00235">
    <property type="entry name" value="ZnMc"/>
    <property type="match status" value="1"/>
</dbReference>
<protein>
    <recommendedName>
        <fullName evidence="2">Metalloendopeptidase</fullName>
        <ecNumber evidence="2">3.4.24.-</ecNumber>
    </recommendedName>
</protein>